<dbReference type="GO" id="GO:0000776">
    <property type="term" value="C:kinetochore"/>
    <property type="evidence" value="ECO:0007669"/>
    <property type="project" value="UniProtKB-KW"/>
</dbReference>
<evidence type="ECO:0000256" key="6">
    <source>
        <dbReference type="ARBA" id="ARBA00023328"/>
    </source>
</evidence>
<sequence length="122" mass="13738">MCFSCLREAVETASAVISSARSLCFGKASGTGETWSSQFPSRKRSQDQLLEKYSDAPEMTHNYENEAQLNLLVVLHRLAEESKVKAFEEKSATIKVHHVRAVAKSLQILLYMIYELLQLLTS</sequence>
<accession>A0A3N0YD26</accession>
<protein>
    <recommendedName>
        <fullName evidence="10">Centromere protein W</fullName>
    </recommendedName>
</protein>
<gene>
    <name evidence="8" type="ORF">DPX16_15618</name>
</gene>
<keyword evidence="9" id="KW-1185">Reference proteome</keyword>
<keyword evidence="5" id="KW-0539">Nucleus</keyword>
<evidence type="ECO:0000256" key="2">
    <source>
        <dbReference type="ARBA" id="ARBA00004629"/>
    </source>
</evidence>
<dbReference type="GO" id="GO:0000278">
    <property type="term" value="P:mitotic cell cycle"/>
    <property type="evidence" value="ECO:0007669"/>
    <property type="project" value="InterPro"/>
</dbReference>
<dbReference type="InterPro" id="IPR052484">
    <property type="entry name" value="CENP-W/WIP1"/>
</dbReference>
<reference evidence="8 9" key="1">
    <citation type="submission" date="2018-10" db="EMBL/GenBank/DDBJ databases">
        <title>Genome assembly for a Yunnan-Guizhou Plateau 3E fish, Anabarilius grahami (Regan), and its evolutionary and genetic applications.</title>
        <authorList>
            <person name="Jiang W."/>
        </authorList>
    </citation>
    <scope>NUCLEOTIDE SEQUENCE [LARGE SCALE GENOMIC DNA]</scope>
    <source>
        <strain evidence="8">AG-KIZ</strain>
        <tissue evidence="8">Muscle</tissue>
    </source>
</reference>
<comment type="caution">
    <text evidence="8">The sequence shown here is derived from an EMBL/GenBank/DDBJ whole genome shotgun (WGS) entry which is preliminary data.</text>
</comment>
<comment type="similarity">
    <text evidence="7">Belongs to the CENP-W/WIP1 family.</text>
</comment>
<evidence type="ECO:0008006" key="10">
    <source>
        <dbReference type="Google" id="ProtNLM"/>
    </source>
</evidence>
<proteinExistence type="inferred from homology"/>
<evidence type="ECO:0000256" key="1">
    <source>
        <dbReference type="ARBA" id="ARBA00004123"/>
    </source>
</evidence>
<dbReference type="GO" id="GO:0005654">
    <property type="term" value="C:nucleoplasm"/>
    <property type="evidence" value="ECO:0007669"/>
    <property type="project" value="TreeGrafter"/>
</dbReference>
<evidence type="ECO:0000256" key="4">
    <source>
        <dbReference type="ARBA" id="ARBA00022838"/>
    </source>
</evidence>
<dbReference type="Pfam" id="PF15510">
    <property type="entry name" value="CENP-W"/>
    <property type="match status" value="1"/>
</dbReference>
<dbReference type="EMBL" id="RJVU01046887">
    <property type="protein sequence ID" value="ROL44125.1"/>
    <property type="molecule type" value="Genomic_DNA"/>
</dbReference>
<dbReference type="OrthoDB" id="2543597at2759"/>
<keyword evidence="3" id="KW-0158">Chromosome</keyword>
<comment type="subcellular location">
    <subcellularLocation>
        <location evidence="2">Chromosome</location>
        <location evidence="2">Centromere</location>
        <location evidence="2">Kinetochore</location>
    </subcellularLocation>
    <subcellularLocation>
        <location evidence="1">Nucleus</location>
    </subcellularLocation>
</comment>
<dbReference type="PANTHER" id="PTHR34832">
    <property type="entry name" value="CENTROMERE PROTEIN W"/>
    <property type="match status" value="1"/>
</dbReference>
<evidence type="ECO:0000256" key="7">
    <source>
        <dbReference type="ARBA" id="ARBA00038432"/>
    </source>
</evidence>
<evidence type="ECO:0000256" key="3">
    <source>
        <dbReference type="ARBA" id="ARBA00022454"/>
    </source>
</evidence>
<dbReference type="GO" id="GO:0046982">
    <property type="term" value="F:protein heterodimerization activity"/>
    <property type="evidence" value="ECO:0007669"/>
    <property type="project" value="InterPro"/>
</dbReference>
<evidence type="ECO:0000313" key="8">
    <source>
        <dbReference type="EMBL" id="ROL44125.1"/>
    </source>
</evidence>
<dbReference type="AlphaFoldDB" id="A0A3N0YD26"/>
<organism evidence="8 9">
    <name type="scientific">Anabarilius grahami</name>
    <name type="common">Kanglang fish</name>
    <name type="synonym">Barilius grahami</name>
    <dbReference type="NCBI Taxonomy" id="495550"/>
    <lineage>
        <taxon>Eukaryota</taxon>
        <taxon>Metazoa</taxon>
        <taxon>Chordata</taxon>
        <taxon>Craniata</taxon>
        <taxon>Vertebrata</taxon>
        <taxon>Euteleostomi</taxon>
        <taxon>Actinopterygii</taxon>
        <taxon>Neopterygii</taxon>
        <taxon>Teleostei</taxon>
        <taxon>Ostariophysi</taxon>
        <taxon>Cypriniformes</taxon>
        <taxon>Xenocyprididae</taxon>
        <taxon>Xenocypridinae</taxon>
        <taxon>Xenocypridinae incertae sedis</taxon>
        <taxon>Anabarilius</taxon>
    </lineage>
</organism>
<dbReference type="InterPro" id="IPR009072">
    <property type="entry name" value="Histone-fold"/>
</dbReference>
<evidence type="ECO:0000313" key="9">
    <source>
        <dbReference type="Proteomes" id="UP000281406"/>
    </source>
</evidence>
<dbReference type="Gene3D" id="1.10.20.10">
    <property type="entry name" value="Histone, subunit A"/>
    <property type="match status" value="1"/>
</dbReference>
<dbReference type="GO" id="GO:0003677">
    <property type="term" value="F:DNA binding"/>
    <property type="evidence" value="ECO:0007669"/>
    <property type="project" value="InterPro"/>
</dbReference>
<dbReference type="GO" id="GO:0007059">
    <property type="term" value="P:chromosome segregation"/>
    <property type="evidence" value="ECO:0007669"/>
    <property type="project" value="TreeGrafter"/>
</dbReference>
<evidence type="ECO:0000256" key="5">
    <source>
        <dbReference type="ARBA" id="ARBA00023242"/>
    </source>
</evidence>
<dbReference type="InterPro" id="IPR028847">
    <property type="entry name" value="CENP-W"/>
</dbReference>
<dbReference type="GO" id="GO:0051382">
    <property type="term" value="P:kinetochore assembly"/>
    <property type="evidence" value="ECO:0007669"/>
    <property type="project" value="InterPro"/>
</dbReference>
<name>A0A3N0YD26_ANAGA</name>
<dbReference type="PANTHER" id="PTHR34832:SF1">
    <property type="entry name" value="CENTROMERE PROTEIN W"/>
    <property type="match status" value="1"/>
</dbReference>
<keyword evidence="6" id="KW-0137">Centromere</keyword>
<keyword evidence="4" id="KW-0995">Kinetochore</keyword>
<dbReference type="Proteomes" id="UP000281406">
    <property type="component" value="Unassembled WGS sequence"/>
</dbReference>